<dbReference type="EMBL" id="VJXX01000001">
    <property type="protein sequence ID" value="MPY10228.1"/>
    <property type="molecule type" value="Genomic_DNA"/>
</dbReference>
<feature type="compositionally biased region" description="Basic and acidic residues" evidence="1">
    <location>
        <begin position="527"/>
        <end position="540"/>
    </location>
</feature>
<dbReference type="OrthoDB" id="9758751at2"/>
<dbReference type="RefSeq" id="WP_152812962.1">
    <property type="nucleotide sequence ID" value="NZ_VJXX01000001.1"/>
</dbReference>
<dbReference type="Pfam" id="PF05872">
    <property type="entry name" value="HerA_C"/>
    <property type="match status" value="1"/>
</dbReference>
<feature type="compositionally biased region" description="Low complexity" evidence="1">
    <location>
        <begin position="461"/>
        <end position="485"/>
    </location>
</feature>
<feature type="domain" description="Helicase HerA-like C-terminal" evidence="2">
    <location>
        <begin position="37"/>
        <end position="450"/>
    </location>
</feature>
<proteinExistence type="predicted"/>
<sequence length="635" mass="67063">MVEHDGAARSAAITAGYVFEGPTLHLGAAIVDGVLDAGAQVRLPLAMMNRHGLIAGATGTGKTVTLQVMAEQLSAQGVPVFLSDIKGDLTGLTTPGTATERLTKRTAGVGQGWTPTGFPVEFLSLGGDGGAIPVRATISSFGPLLLSRVMDLNETQESSLQLVFHYADKNGLELYNLPDLRAVISFLTSDEGKEALEALGGLSKATAGVILRELVTLEAQGMDAFFGEPEFDTADLLRTDADGRGIITSLELVTVQQKPRLFSTFLMWLLADMFAELPEVGDLDKPRLVFFLDEAHLLFTGSSKAFRESIQATVRLIRSKGIGIFFVTQTPRDVPAEVLGQLANRVQHALRAFTPDDAKALRATVSTFPISPYDLEEVLTSAGIGEAVVTVMNERGAPTPVAWTRLRSPESVMGRAPEGTVAAVVAASPLLARYSQAVDSHSAYEKLRGLPVPAGRGVDGASGAPSSGVGAPAPESPTTEPSEPAAPEERPDARGDAADATRDTAREDRDAEARRIEEEILGMPSRPTRERDRRPVDDGSPRMGGRGPDGRAGGYGGGYEGGFEGGRTPGDGRARTDRGGYSANRAGGYDAGRSSGSTGPDRNEMADLALKAAGVIGKELARGLFGTKHRKRKWY</sequence>
<dbReference type="PANTHER" id="PTHR30121:SF6">
    <property type="entry name" value="SLR6007 PROTEIN"/>
    <property type="match status" value="1"/>
</dbReference>
<dbReference type="Proteomes" id="UP000326464">
    <property type="component" value="Unassembled WGS sequence"/>
</dbReference>
<evidence type="ECO:0000259" key="2">
    <source>
        <dbReference type="Pfam" id="PF05872"/>
    </source>
</evidence>
<feature type="region of interest" description="Disordered" evidence="1">
    <location>
        <begin position="455"/>
        <end position="603"/>
    </location>
</feature>
<reference evidence="4" key="1">
    <citation type="submission" date="2019-07" db="EMBL/GenBank/DDBJ databases">
        <title>Arthrobacter KR32 sp. nov., isolated from mountain cheese made of cows milk.</title>
        <authorList>
            <person name="Flegler A."/>
        </authorList>
    </citation>
    <scope>NUCLEOTIDE SEQUENCE [LARGE SCALE GENOMIC DNA]</scope>
    <source>
        <strain evidence="4">KR32</strain>
    </source>
</reference>
<name>A0A7X1NP08_9MICC</name>
<evidence type="ECO:0000313" key="3">
    <source>
        <dbReference type="EMBL" id="MPY10228.1"/>
    </source>
</evidence>
<gene>
    <name evidence="3" type="ORF">FNH21_05755</name>
</gene>
<feature type="compositionally biased region" description="Gly residues" evidence="1">
    <location>
        <begin position="542"/>
        <end position="569"/>
    </location>
</feature>
<feature type="compositionally biased region" description="Basic and acidic residues" evidence="1">
    <location>
        <begin position="487"/>
        <end position="518"/>
    </location>
</feature>
<evidence type="ECO:0000256" key="1">
    <source>
        <dbReference type="SAM" id="MobiDB-lite"/>
    </source>
</evidence>
<dbReference type="InterPro" id="IPR051162">
    <property type="entry name" value="T4SS_component"/>
</dbReference>
<accession>A0A7X1NP08</accession>
<protein>
    <submittedName>
        <fullName evidence="3">DUF853 family protein</fullName>
    </submittedName>
</protein>
<dbReference type="Gene3D" id="3.40.50.300">
    <property type="entry name" value="P-loop containing nucleotide triphosphate hydrolases"/>
    <property type="match status" value="2"/>
</dbReference>
<organism evidence="3 4">
    <name type="scientific">Arthrobacter bussei</name>
    <dbReference type="NCBI Taxonomy" id="2594179"/>
    <lineage>
        <taxon>Bacteria</taxon>
        <taxon>Bacillati</taxon>
        <taxon>Actinomycetota</taxon>
        <taxon>Actinomycetes</taxon>
        <taxon>Micrococcales</taxon>
        <taxon>Micrococcaceae</taxon>
        <taxon>Arthrobacter</taxon>
    </lineage>
</organism>
<keyword evidence="4" id="KW-1185">Reference proteome</keyword>
<evidence type="ECO:0000313" key="4">
    <source>
        <dbReference type="Proteomes" id="UP000326464"/>
    </source>
</evidence>
<comment type="caution">
    <text evidence="3">The sequence shown here is derived from an EMBL/GenBank/DDBJ whole genome shotgun (WGS) entry which is preliminary data.</text>
</comment>
<dbReference type="InterPro" id="IPR033186">
    <property type="entry name" value="HerA_C"/>
</dbReference>
<dbReference type="InterPro" id="IPR027417">
    <property type="entry name" value="P-loop_NTPase"/>
</dbReference>
<dbReference type="AlphaFoldDB" id="A0A7X1NP08"/>
<dbReference type="PANTHER" id="PTHR30121">
    <property type="entry name" value="UNCHARACTERIZED PROTEIN YJGR-RELATED"/>
    <property type="match status" value="1"/>
</dbReference>
<dbReference type="SUPFAM" id="SSF52540">
    <property type="entry name" value="P-loop containing nucleoside triphosphate hydrolases"/>
    <property type="match status" value="1"/>
</dbReference>